<dbReference type="InterPro" id="IPR052038">
    <property type="entry name" value="Type-VII_TA_antitoxin"/>
</dbReference>
<gene>
    <name evidence="11" type="ORF">Cpa01nite_11530</name>
</gene>
<feature type="domain" description="Polymerase nucleotidyl transferase" evidence="10">
    <location>
        <begin position="23"/>
        <end position="78"/>
    </location>
</feature>
<reference evidence="11" key="1">
    <citation type="submission" date="2021-01" db="EMBL/GenBank/DDBJ databases">
        <title>Whole genome shotgun sequence of Cellulomonas pakistanensis NBRC 110800.</title>
        <authorList>
            <person name="Komaki H."/>
            <person name="Tamura T."/>
        </authorList>
    </citation>
    <scope>NUCLEOTIDE SEQUENCE</scope>
    <source>
        <strain evidence="11">NBRC 110800</strain>
    </source>
</reference>
<comment type="similarity">
    <text evidence="9">Belongs to the MntA antitoxin family.</text>
</comment>
<evidence type="ECO:0000313" key="11">
    <source>
        <dbReference type="EMBL" id="GIG35772.1"/>
    </source>
</evidence>
<keyword evidence="5" id="KW-0479">Metal-binding</keyword>
<dbReference type="InterPro" id="IPR043519">
    <property type="entry name" value="NT_sf"/>
</dbReference>
<dbReference type="CDD" id="cd05403">
    <property type="entry name" value="NT_KNTase_like"/>
    <property type="match status" value="1"/>
</dbReference>
<accession>A0A919U682</accession>
<dbReference type="GO" id="GO:0016779">
    <property type="term" value="F:nucleotidyltransferase activity"/>
    <property type="evidence" value="ECO:0007669"/>
    <property type="project" value="UniProtKB-KW"/>
</dbReference>
<evidence type="ECO:0000256" key="2">
    <source>
        <dbReference type="ARBA" id="ARBA00022649"/>
    </source>
</evidence>
<dbReference type="Gene3D" id="3.30.460.10">
    <property type="entry name" value="Beta Polymerase, domain 2"/>
    <property type="match status" value="1"/>
</dbReference>
<dbReference type="PANTHER" id="PTHR33571:SF12">
    <property type="entry name" value="BSL3053 PROTEIN"/>
    <property type="match status" value="1"/>
</dbReference>
<dbReference type="GO" id="GO:0005524">
    <property type="term" value="F:ATP binding"/>
    <property type="evidence" value="ECO:0007669"/>
    <property type="project" value="UniProtKB-KW"/>
</dbReference>
<evidence type="ECO:0000313" key="12">
    <source>
        <dbReference type="Proteomes" id="UP000642125"/>
    </source>
</evidence>
<name>A0A919U682_9CELL</name>
<dbReference type="EMBL" id="BONO01000006">
    <property type="protein sequence ID" value="GIG35772.1"/>
    <property type="molecule type" value="Genomic_DNA"/>
</dbReference>
<keyword evidence="4" id="KW-0548">Nucleotidyltransferase</keyword>
<evidence type="ECO:0000256" key="4">
    <source>
        <dbReference type="ARBA" id="ARBA00022695"/>
    </source>
</evidence>
<comment type="caution">
    <text evidence="11">The sequence shown here is derived from an EMBL/GenBank/DDBJ whole genome shotgun (WGS) entry which is preliminary data.</text>
</comment>
<keyword evidence="12" id="KW-1185">Reference proteome</keyword>
<dbReference type="InterPro" id="IPR002934">
    <property type="entry name" value="Polymerase_NTP_transf_dom"/>
</dbReference>
<dbReference type="Proteomes" id="UP000642125">
    <property type="component" value="Unassembled WGS sequence"/>
</dbReference>
<keyword evidence="6" id="KW-0547">Nucleotide-binding</keyword>
<dbReference type="PANTHER" id="PTHR33571">
    <property type="entry name" value="SSL8005 PROTEIN"/>
    <property type="match status" value="1"/>
</dbReference>
<protein>
    <submittedName>
        <fullName evidence="11">Nucleotidyltransferase</fullName>
    </submittedName>
</protein>
<keyword evidence="2" id="KW-1277">Toxin-antitoxin system</keyword>
<dbReference type="RefSeq" id="WP_239068560.1">
    <property type="nucleotide sequence ID" value="NZ_BONO01000006.1"/>
</dbReference>
<evidence type="ECO:0000259" key="10">
    <source>
        <dbReference type="Pfam" id="PF01909"/>
    </source>
</evidence>
<proteinExistence type="inferred from homology"/>
<keyword evidence="7" id="KW-0067">ATP-binding</keyword>
<dbReference type="AlphaFoldDB" id="A0A919U682"/>
<organism evidence="11 12">
    <name type="scientific">Cellulomonas pakistanensis</name>
    <dbReference type="NCBI Taxonomy" id="992287"/>
    <lineage>
        <taxon>Bacteria</taxon>
        <taxon>Bacillati</taxon>
        <taxon>Actinomycetota</taxon>
        <taxon>Actinomycetes</taxon>
        <taxon>Micrococcales</taxon>
        <taxon>Cellulomonadaceae</taxon>
        <taxon>Cellulomonas</taxon>
    </lineage>
</organism>
<evidence type="ECO:0000256" key="3">
    <source>
        <dbReference type="ARBA" id="ARBA00022679"/>
    </source>
</evidence>
<evidence type="ECO:0000256" key="9">
    <source>
        <dbReference type="ARBA" id="ARBA00038276"/>
    </source>
</evidence>
<evidence type="ECO:0000256" key="5">
    <source>
        <dbReference type="ARBA" id="ARBA00022723"/>
    </source>
</evidence>
<evidence type="ECO:0000256" key="7">
    <source>
        <dbReference type="ARBA" id="ARBA00022840"/>
    </source>
</evidence>
<evidence type="ECO:0000256" key="6">
    <source>
        <dbReference type="ARBA" id="ARBA00022741"/>
    </source>
</evidence>
<keyword evidence="3" id="KW-0808">Transferase</keyword>
<dbReference type="GO" id="GO:0046872">
    <property type="term" value="F:metal ion binding"/>
    <property type="evidence" value="ECO:0007669"/>
    <property type="project" value="UniProtKB-KW"/>
</dbReference>
<evidence type="ECO:0000256" key="8">
    <source>
        <dbReference type="ARBA" id="ARBA00022842"/>
    </source>
</evidence>
<dbReference type="Pfam" id="PF01909">
    <property type="entry name" value="NTP_transf_2"/>
    <property type="match status" value="1"/>
</dbReference>
<dbReference type="SUPFAM" id="SSF81301">
    <property type="entry name" value="Nucleotidyltransferase"/>
    <property type="match status" value="1"/>
</dbReference>
<keyword evidence="8" id="KW-0460">Magnesium</keyword>
<sequence length="103" mass="10900">MRRDLPRDALARHHDAVLRVLADHGVVAAGVFGSVARGEDGAESDLDLIVHFGPDARRDLAALTAAPESPTGVRVDVVDDEMVLERAGRTGVGGRIRAETVPL</sequence>
<evidence type="ECO:0000256" key="1">
    <source>
        <dbReference type="ARBA" id="ARBA00001946"/>
    </source>
</evidence>
<comment type="cofactor">
    <cofactor evidence="1">
        <name>Mg(2+)</name>
        <dbReference type="ChEBI" id="CHEBI:18420"/>
    </cofactor>
</comment>